<evidence type="ECO:0000256" key="7">
    <source>
        <dbReference type="ARBA" id="ARBA00022967"/>
    </source>
</evidence>
<evidence type="ECO:0000256" key="3">
    <source>
        <dbReference type="ARBA" id="ARBA00022448"/>
    </source>
</evidence>
<dbReference type="GO" id="GO:0005886">
    <property type="term" value="C:plasma membrane"/>
    <property type="evidence" value="ECO:0007669"/>
    <property type="project" value="UniProtKB-SubCell"/>
</dbReference>
<keyword evidence="7" id="KW-1278">Translocase</keyword>
<comment type="catalytic activity">
    <reaction evidence="11">
        <text>a quinone + NADH + 5 H(+)(in) = a quinol + NAD(+) + 4 H(+)(out)</text>
        <dbReference type="Rhea" id="RHEA:57888"/>
        <dbReference type="ChEBI" id="CHEBI:15378"/>
        <dbReference type="ChEBI" id="CHEBI:24646"/>
        <dbReference type="ChEBI" id="CHEBI:57540"/>
        <dbReference type="ChEBI" id="CHEBI:57945"/>
        <dbReference type="ChEBI" id="CHEBI:132124"/>
    </reaction>
</comment>
<sequence>MGIEAVVLLFVVGLFLVGSAVIFAHFFAPKSENHSKFEAYECGIPVRDGAWMQFNVGYYMYALIYLVFDVEIVFLFPWAEVMHDMGTSAFVEVVIFFAVLGLGLAYAWKKNALKWQ</sequence>
<keyword evidence="5 11" id="KW-0812">Transmembrane</keyword>
<evidence type="ECO:0000256" key="4">
    <source>
        <dbReference type="ARBA" id="ARBA00022475"/>
    </source>
</evidence>
<keyword evidence="9 11" id="KW-0520">NAD</keyword>
<evidence type="ECO:0000256" key="10">
    <source>
        <dbReference type="ARBA" id="ARBA00023136"/>
    </source>
</evidence>
<evidence type="ECO:0000256" key="12">
    <source>
        <dbReference type="SAM" id="Phobius"/>
    </source>
</evidence>
<comment type="similarity">
    <text evidence="2 11">Belongs to the complex I subunit 3 family.</text>
</comment>
<evidence type="ECO:0000256" key="6">
    <source>
        <dbReference type="ARBA" id="ARBA00022719"/>
    </source>
</evidence>
<dbReference type="InterPro" id="IPR000440">
    <property type="entry name" value="NADH_UbQ/plastoQ_OxRdtase_su3"/>
</dbReference>
<dbReference type="GO" id="GO:0030964">
    <property type="term" value="C:NADH dehydrogenase complex"/>
    <property type="evidence" value="ECO:0007669"/>
    <property type="project" value="TreeGrafter"/>
</dbReference>
<keyword evidence="3" id="KW-0813">Transport</keyword>
<dbReference type="Proteomes" id="UP000249239">
    <property type="component" value="Unassembled WGS sequence"/>
</dbReference>
<keyword evidence="10 12" id="KW-0472">Membrane</keyword>
<dbReference type="EMBL" id="QKZK01000008">
    <property type="protein sequence ID" value="PZX17884.1"/>
    <property type="molecule type" value="Genomic_DNA"/>
</dbReference>
<evidence type="ECO:0000256" key="9">
    <source>
        <dbReference type="ARBA" id="ARBA00023027"/>
    </source>
</evidence>
<keyword evidence="4" id="KW-1003">Cell membrane</keyword>
<dbReference type="OrthoDB" id="9791970at2"/>
<dbReference type="GO" id="GO:0008137">
    <property type="term" value="F:NADH dehydrogenase (ubiquinone) activity"/>
    <property type="evidence" value="ECO:0007669"/>
    <property type="project" value="InterPro"/>
</dbReference>
<dbReference type="Pfam" id="PF00507">
    <property type="entry name" value="Oxidored_q4"/>
    <property type="match status" value="1"/>
</dbReference>
<evidence type="ECO:0000256" key="1">
    <source>
        <dbReference type="ARBA" id="ARBA00004370"/>
    </source>
</evidence>
<evidence type="ECO:0000256" key="11">
    <source>
        <dbReference type="RuleBase" id="RU003639"/>
    </source>
</evidence>
<evidence type="ECO:0000313" key="13">
    <source>
        <dbReference type="EMBL" id="PZX17884.1"/>
    </source>
</evidence>
<comment type="function">
    <text evidence="11">NDH-1 shuttles electrons from NADH, via FMN and iron-sulfur (Fe-S) centers, to quinones in the respiratory chain.</text>
</comment>
<keyword evidence="6 11" id="KW-0874">Quinone</keyword>
<keyword evidence="8 12" id="KW-1133">Transmembrane helix</keyword>
<reference evidence="13 14" key="1">
    <citation type="submission" date="2018-06" db="EMBL/GenBank/DDBJ databases">
        <title>Genomic Encyclopedia of Archaeal and Bacterial Type Strains, Phase II (KMG-II): from individual species to whole genera.</title>
        <authorList>
            <person name="Goeker M."/>
        </authorList>
    </citation>
    <scope>NUCLEOTIDE SEQUENCE [LARGE SCALE GENOMIC DNA]</scope>
    <source>
        <strain evidence="13 14">DSM 6779</strain>
    </source>
</reference>
<feature type="transmembrane region" description="Helical" evidence="12">
    <location>
        <begin position="58"/>
        <end position="79"/>
    </location>
</feature>
<feature type="transmembrane region" description="Helical" evidence="12">
    <location>
        <begin position="85"/>
        <end position="108"/>
    </location>
</feature>
<feature type="transmembrane region" description="Helical" evidence="12">
    <location>
        <begin position="6"/>
        <end position="28"/>
    </location>
</feature>
<dbReference type="InterPro" id="IPR038430">
    <property type="entry name" value="NDAH_ubi_oxred_su3_sf"/>
</dbReference>
<dbReference type="Gene3D" id="1.20.58.1610">
    <property type="entry name" value="NADH:ubiquinone/plastoquinone oxidoreductase, chain 3"/>
    <property type="match status" value="1"/>
</dbReference>
<name>A0A2W7NMJ7_9BACT</name>
<gene>
    <name evidence="13" type="ORF">LX69_01297</name>
</gene>
<comment type="caution">
    <text evidence="13">The sequence shown here is derived from an EMBL/GenBank/DDBJ whole genome shotgun (WGS) entry which is preliminary data.</text>
</comment>
<dbReference type="GO" id="GO:0048038">
    <property type="term" value="F:quinone binding"/>
    <property type="evidence" value="ECO:0007669"/>
    <property type="project" value="UniProtKB-KW"/>
</dbReference>
<dbReference type="RefSeq" id="WP_111445001.1">
    <property type="nucleotide sequence ID" value="NZ_QKZK01000008.1"/>
</dbReference>
<protein>
    <recommendedName>
        <fullName evidence="11">NADH-quinone oxidoreductase subunit</fullName>
        <ecNumber evidence="11">7.1.1.-</ecNumber>
    </recommendedName>
</protein>
<organism evidence="13 14">
    <name type="scientific">Breznakibacter xylanolyticus</name>
    <dbReference type="NCBI Taxonomy" id="990"/>
    <lineage>
        <taxon>Bacteria</taxon>
        <taxon>Pseudomonadati</taxon>
        <taxon>Bacteroidota</taxon>
        <taxon>Bacteroidia</taxon>
        <taxon>Marinilabiliales</taxon>
        <taxon>Marinilabiliaceae</taxon>
        <taxon>Breznakibacter</taxon>
    </lineage>
</organism>
<evidence type="ECO:0000256" key="5">
    <source>
        <dbReference type="ARBA" id="ARBA00022692"/>
    </source>
</evidence>
<evidence type="ECO:0000313" key="14">
    <source>
        <dbReference type="Proteomes" id="UP000249239"/>
    </source>
</evidence>
<dbReference type="AlphaFoldDB" id="A0A2W7NMJ7"/>
<keyword evidence="14" id="KW-1185">Reference proteome</keyword>
<comment type="subcellular location">
    <subcellularLocation>
        <location evidence="11">Cell membrane</location>
        <topology evidence="11">Multi-pass membrane protein</topology>
    </subcellularLocation>
    <subcellularLocation>
        <location evidence="1">Membrane</location>
    </subcellularLocation>
</comment>
<accession>A0A2W7NMJ7</accession>
<evidence type="ECO:0000256" key="2">
    <source>
        <dbReference type="ARBA" id="ARBA00008472"/>
    </source>
</evidence>
<proteinExistence type="inferred from homology"/>
<evidence type="ECO:0000256" key="8">
    <source>
        <dbReference type="ARBA" id="ARBA00022989"/>
    </source>
</evidence>
<dbReference type="EC" id="7.1.1.-" evidence="11"/>
<dbReference type="PANTHER" id="PTHR11058:SF22">
    <property type="entry name" value="NADH-QUINONE OXIDOREDUCTASE SUBUNIT A"/>
    <property type="match status" value="1"/>
</dbReference>
<dbReference type="PANTHER" id="PTHR11058">
    <property type="entry name" value="NADH-UBIQUINONE OXIDOREDUCTASE CHAIN 3"/>
    <property type="match status" value="1"/>
</dbReference>